<feature type="region of interest" description="Disordered" evidence="5">
    <location>
        <begin position="15"/>
        <end position="37"/>
    </location>
</feature>
<dbReference type="Proteomes" id="UP000280307">
    <property type="component" value="Unassembled WGS sequence"/>
</dbReference>
<dbReference type="PANTHER" id="PTHR43179">
    <property type="entry name" value="RHAMNOSYLTRANSFERASE WBBL"/>
    <property type="match status" value="1"/>
</dbReference>
<proteinExistence type="inferred from homology"/>
<dbReference type="InterPro" id="IPR029044">
    <property type="entry name" value="Nucleotide-diphossugar_trans"/>
</dbReference>
<dbReference type="InterPro" id="IPR001173">
    <property type="entry name" value="Glyco_trans_2-like"/>
</dbReference>
<evidence type="ECO:0000259" key="7">
    <source>
        <dbReference type="Pfam" id="PF00535"/>
    </source>
</evidence>
<dbReference type="Pfam" id="PF00535">
    <property type="entry name" value="Glycos_transf_2"/>
    <property type="match status" value="1"/>
</dbReference>
<gene>
    <name evidence="8" type="ORF">EI684_11120</name>
</gene>
<evidence type="ECO:0000256" key="6">
    <source>
        <dbReference type="SAM" id="Phobius"/>
    </source>
</evidence>
<feature type="transmembrane region" description="Helical" evidence="6">
    <location>
        <begin position="279"/>
        <end position="300"/>
    </location>
</feature>
<evidence type="ECO:0000313" key="9">
    <source>
        <dbReference type="Proteomes" id="UP000280307"/>
    </source>
</evidence>
<evidence type="ECO:0000256" key="4">
    <source>
        <dbReference type="ARBA" id="ARBA00022679"/>
    </source>
</evidence>
<dbReference type="PANTHER" id="PTHR43179:SF12">
    <property type="entry name" value="GALACTOFURANOSYLTRANSFERASE GLFT2"/>
    <property type="match status" value="1"/>
</dbReference>
<evidence type="ECO:0000313" key="8">
    <source>
        <dbReference type="EMBL" id="RRR71708.1"/>
    </source>
</evidence>
<evidence type="ECO:0000256" key="1">
    <source>
        <dbReference type="ARBA" id="ARBA00004776"/>
    </source>
</evidence>
<name>A0A426TZI3_9CHLR</name>
<evidence type="ECO:0000256" key="3">
    <source>
        <dbReference type="ARBA" id="ARBA00022676"/>
    </source>
</evidence>
<comment type="similarity">
    <text evidence="2">Belongs to the glycosyltransferase 2 family.</text>
</comment>
<accession>A0A426TZI3</accession>
<organism evidence="8 9">
    <name type="scientific">Candidatus Viridilinea halotolerans</name>
    <dbReference type="NCBI Taxonomy" id="2491704"/>
    <lineage>
        <taxon>Bacteria</taxon>
        <taxon>Bacillati</taxon>
        <taxon>Chloroflexota</taxon>
        <taxon>Chloroflexia</taxon>
        <taxon>Chloroflexales</taxon>
        <taxon>Chloroflexineae</taxon>
        <taxon>Oscillochloridaceae</taxon>
        <taxon>Candidatus Viridilinea</taxon>
    </lineage>
</organism>
<dbReference type="GO" id="GO:0016757">
    <property type="term" value="F:glycosyltransferase activity"/>
    <property type="evidence" value="ECO:0007669"/>
    <property type="project" value="UniProtKB-KW"/>
</dbReference>
<keyword evidence="6" id="KW-0812">Transmembrane</keyword>
<dbReference type="Gene3D" id="3.90.550.10">
    <property type="entry name" value="Spore Coat Polysaccharide Biosynthesis Protein SpsA, Chain A"/>
    <property type="match status" value="1"/>
</dbReference>
<sequence>MPDGKRGARCTACASADSGGASDHRARAGAGSAAGGVGKEPTVISVIIPNLNSPRIAEVVVALERQTIRAQLTEVIVVGQDREQLVPTWAWVRQYKCERPLSAAAARNVGARLASGAYLCFLDADCIAAPHFLERLLERLQTGISLVGGSITPELGDYWRLCDNLLVFAPSLATAAPGERRYLPSLNIMLRRDLFMALGGFDEGFPGAAGEDIDFSLRLRNQGHTLWFEPEATIFHRPARSSAASVATHLRNFGRVHVRLQREHQGRAAPRLGPHLRPWSGLLMALAPLLALADALLLLWRNPALRRYWYCLPGLIWGKAAWYWGVVEGMLAVE</sequence>
<evidence type="ECO:0000256" key="2">
    <source>
        <dbReference type="ARBA" id="ARBA00006739"/>
    </source>
</evidence>
<keyword evidence="6" id="KW-0472">Membrane</keyword>
<dbReference type="EMBL" id="RSAS01000432">
    <property type="protein sequence ID" value="RRR71708.1"/>
    <property type="molecule type" value="Genomic_DNA"/>
</dbReference>
<keyword evidence="3" id="KW-0328">Glycosyltransferase</keyword>
<keyword evidence="4 8" id="KW-0808">Transferase</keyword>
<protein>
    <submittedName>
        <fullName evidence="8">Glycosyltransferase</fullName>
    </submittedName>
</protein>
<dbReference type="AlphaFoldDB" id="A0A426TZI3"/>
<reference evidence="8 9" key="1">
    <citation type="submission" date="2018-12" db="EMBL/GenBank/DDBJ databases">
        <title>Genome Sequence of Candidatus Viridilinea halotolerans isolated from saline sulfide-rich spring.</title>
        <authorList>
            <person name="Grouzdev D.S."/>
            <person name="Burganskaya E.I."/>
            <person name="Krutkina M.S."/>
            <person name="Sukhacheva M.V."/>
            <person name="Gorlenko V.M."/>
        </authorList>
    </citation>
    <scope>NUCLEOTIDE SEQUENCE [LARGE SCALE GENOMIC DNA]</scope>
    <source>
        <strain evidence="8">Chok-6</strain>
    </source>
</reference>
<keyword evidence="6" id="KW-1133">Transmembrane helix</keyword>
<comment type="pathway">
    <text evidence="1">Cell wall biogenesis; cell wall polysaccharide biosynthesis.</text>
</comment>
<dbReference type="SUPFAM" id="SSF53448">
    <property type="entry name" value="Nucleotide-diphospho-sugar transferases"/>
    <property type="match status" value="1"/>
</dbReference>
<feature type="domain" description="Glycosyltransferase 2-like" evidence="7">
    <location>
        <begin position="45"/>
        <end position="156"/>
    </location>
</feature>
<comment type="caution">
    <text evidence="8">The sequence shown here is derived from an EMBL/GenBank/DDBJ whole genome shotgun (WGS) entry which is preliminary data.</text>
</comment>
<evidence type="ECO:0000256" key="5">
    <source>
        <dbReference type="SAM" id="MobiDB-lite"/>
    </source>
</evidence>